<evidence type="ECO:0000259" key="5">
    <source>
        <dbReference type="Pfam" id="PF00849"/>
    </source>
</evidence>
<dbReference type="SUPFAM" id="SSF55120">
    <property type="entry name" value="Pseudouridine synthase"/>
    <property type="match status" value="1"/>
</dbReference>
<keyword evidence="2" id="KW-0819">tRNA processing</keyword>
<dbReference type="Pfam" id="PF00849">
    <property type="entry name" value="PseudoU_synth_2"/>
    <property type="match status" value="1"/>
</dbReference>
<accession>A0ABW8PVI2</accession>
<dbReference type="InterPro" id="IPR006145">
    <property type="entry name" value="PsdUridine_synth_RsuA/RluA"/>
</dbReference>
<comment type="similarity">
    <text evidence="1 4">Belongs to the pseudouridine synthase RluA family.</text>
</comment>
<keyword evidence="3 4" id="KW-0413">Isomerase</keyword>
<evidence type="ECO:0000313" key="6">
    <source>
        <dbReference type="EMBL" id="MFK7160289.1"/>
    </source>
</evidence>
<dbReference type="CDD" id="cd02869">
    <property type="entry name" value="PseudoU_synth_RluA_like"/>
    <property type="match status" value="1"/>
</dbReference>
<evidence type="ECO:0000256" key="4">
    <source>
        <dbReference type="RuleBase" id="RU362028"/>
    </source>
</evidence>
<keyword evidence="7" id="KW-1185">Reference proteome</keyword>
<protein>
    <recommendedName>
        <fullName evidence="4">Pseudouridine synthase</fullName>
        <ecNumber evidence="4">5.4.99.-</ecNumber>
    </recommendedName>
</protein>
<dbReference type="Gene3D" id="3.30.2350.10">
    <property type="entry name" value="Pseudouridine synthase"/>
    <property type="match status" value="1"/>
</dbReference>
<reference evidence="6 7" key="1">
    <citation type="submission" date="2024-02" db="EMBL/GenBank/DDBJ databases">
        <title>Marinospirillum sp. MEB 164 isolated from Lonar lake sediment.</title>
        <authorList>
            <person name="Joshi A."/>
            <person name="Thite S."/>
        </authorList>
    </citation>
    <scope>NUCLEOTIDE SEQUENCE [LARGE SCALE GENOMIC DNA]</scope>
    <source>
        <strain evidence="6 7">MEB164</strain>
    </source>
</reference>
<comment type="function">
    <text evidence="4">Responsible for synthesis of pseudouridine from uracil.</text>
</comment>
<feature type="domain" description="Pseudouridine synthase RsuA/RluA-like" evidence="5">
    <location>
        <begin position="28"/>
        <end position="172"/>
    </location>
</feature>
<name>A0ABW8PVI2_9GAMM</name>
<evidence type="ECO:0000256" key="1">
    <source>
        <dbReference type="ARBA" id="ARBA00010876"/>
    </source>
</evidence>
<sequence length="226" mass="25300">MKSVYSAADYHPPTEPWLDVLYQDEWMAVINKPSGLLSNPGRDPGLQDSVQTRVKSLSSYAEPVHRLDMDTSGVLAIALRKNAESALKVQFQERQTQKVYRAQVWGQLPQSEGRIDLPLICDWPRRPLQKVCWETGKPSVTDYRVLSTDGRTSLVELYPVTGRSHQLRVHLLSLGCPILGDRFYAQGEALAASPRLALHALSLSLTHPQTQLPMTWVAPCPFTLAE</sequence>
<dbReference type="InterPro" id="IPR006225">
    <property type="entry name" value="PsdUridine_synth_RluC/D"/>
</dbReference>
<dbReference type="EMBL" id="JBANFI010000002">
    <property type="protein sequence ID" value="MFK7160289.1"/>
    <property type="molecule type" value="Genomic_DNA"/>
</dbReference>
<evidence type="ECO:0000256" key="2">
    <source>
        <dbReference type="ARBA" id="ARBA00022694"/>
    </source>
</evidence>
<dbReference type="EC" id="5.4.99.-" evidence="4"/>
<comment type="caution">
    <text evidence="6">The sequence shown here is derived from an EMBL/GenBank/DDBJ whole genome shotgun (WGS) entry which is preliminary data.</text>
</comment>
<gene>
    <name evidence="6" type="ORF">V6U78_04475</name>
</gene>
<dbReference type="NCBIfam" id="TIGR00005">
    <property type="entry name" value="rluA_subfam"/>
    <property type="match status" value="1"/>
</dbReference>
<dbReference type="PANTHER" id="PTHR21600">
    <property type="entry name" value="MITOCHONDRIAL RNA PSEUDOURIDINE SYNTHASE"/>
    <property type="match status" value="1"/>
</dbReference>
<dbReference type="InterPro" id="IPR050188">
    <property type="entry name" value="RluA_PseudoU_synthase"/>
</dbReference>
<dbReference type="RefSeq" id="WP_405337697.1">
    <property type="nucleotide sequence ID" value="NZ_JBANFI010000002.1"/>
</dbReference>
<organism evidence="6 7">
    <name type="scientific">Marinospirillum alkalitolerans</name>
    <dbReference type="NCBI Taxonomy" id="3123374"/>
    <lineage>
        <taxon>Bacteria</taxon>
        <taxon>Pseudomonadati</taxon>
        <taxon>Pseudomonadota</taxon>
        <taxon>Gammaproteobacteria</taxon>
        <taxon>Oceanospirillales</taxon>
        <taxon>Oceanospirillaceae</taxon>
        <taxon>Marinospirillum</taxon>
    </lineage>
</organism>
<evidence type="ECO:0000313" key="7">
    <source>
        <dbReference type="Proteomes" id="UP001621714"/>
    </source>
</evidence>
<comment type="catalytic activity">
    <reaction evidence="4">
        <text>a uridine in RNA = a pseudouridine in RNA</text>
        <dbReference type="Rhea" id="RHEA:48348"/>
        <dbReference type="Rhea" id="RHEA-COMP:12068"/>
        <dbReference type="Rhea" id="RHEA-COMP:12069"/>
        <dbReference type="ChEBI" id="CHEBI:65314"/>
        <dbReference type="ChEBI" id="CHEBI:65315"/>
    </reaction>
</comment>
<dbReference type="Proteomes" id="UP001621714">
    <property type="component" value="Unassembled WGS sequence"/>
</dbReference>
<proteinExistence type="inferred from homology"/>
<dbReference type="PANTHER" id="PTHR21600:SF91">
    <property type="entry name" value="DUAL-SPECIFICITY RNA PSEUDOURIDINE SYNTHASE RLUA"/>
    <property type="match status" value="1"/>
</dbReference>
<dbReference type="InterPro" id="IPR020103">
    <property type="entry name" value="PsdUridine_synth_cat_dom_sf"/>
</dbReference>
<evidence type="ECO:0000256" key="3">
    <source>
        <dbReference type="ARBA" id="ARBA00023235"/>
    </source>
</evidence>